<evidence type="ECO:0000256" key="1">
    <source>
        <dbReference type="SAM" id="MobiDB-lite"/>
    </source>
</evidence>
<feature type="compositionally biased region" description="Basic and acidic residues" evidence="1">
    <location>
        <begin position="73"/>
        <end position="83"/>
    </location>
</feature>
<accession>A0ABM8GH63</accession>
<reference evidence="3" key="1">
    <citation type="journal article" date="2019" name="Int. J. Syst. Evol. Microbiol.">
        <title>The Global Catalogue of Microorganisms (GCM) 10K type strain sequencing project: providing services to taxonomists for standard genome sequencing and annotation.</title>
        <authorList>
            <consortium name="The Broad Institute Genomics Platform"/>
            <consortium name="The Broad Institute Genome Sequencing Center for Infectious Disease"/>
            <person name="Wu L."/>
            <person name="Ma J."/>
        </authorList>
    </citation>
    <scope>NUCLEOTIDE SEQUENCE [LARGE SCALE GENOMIC DNA]</scope>
    <source>
        <strain evidence="3">NBRC 108725</strain>
    </source>
</reference>
<organism evidence="2 3">
    <name type="scientific">Naasia aerilata</name>
    <dbReference type="NCBI Taxonomy" id="1162966"/>
    <lineage>
        <taxon>Bacteria</taxon>
        <taxon>Bacillati</taxon>
        <taxon>Actinomycetota</taxon>
        <taxon>Actinomycetes</taxon>
        <taxon>Micrococcales</taxon>
        <taxon>Microbacteriaceae</taxon>
        <taxon>Naasia</taxon>
    </lineage>
</organism>
<gene>
    <name evidence="2" type="ORF">GCM10025866_36100</name>
</gene>
<evidence type="ECO:0000313" key="3">
    <source>
        <dbReference type="Proteomes" id="UP001321498"/>
    </source>
</evidence>
<evidence type="ECO:0000313" key="2">
    <source>
        <dbReference type="EMBL" id="BDZ47701.1"/>
    </source>
</evidence>
<keyword evidence="3" id="KW-1185">Reference proteome</keyword>
<dbReference type="Proteomes" id="UP001321498">
    <property type="component" value="Chromosome"/>
</dbReference>
<feature type="region of interest" description="Disordered" evidence="1">
    <location>
        <begin position="69"/>
        <end position="97"/>
    </location>
</feature>
<proteinExistence type="predicted"/>
<protein>
    <submittedName>
        <fullName evidence="2">Uncharacterized protein</fullName>
    </submittedName>
</protein>
<sequence length="97" mass="10567">MDEPRPGVRVQHEPPFRLGDRLRQGIRLELVVEREAADGDEVRLGESRPLGGVEVDAPVERGGVEQVAGLPADRSDTARDEPFGARVASSPTPWSSR</sequence>
<dbReference type="EMBL" id="AP027731">
    <property type="protein sequence ID" value="BDZ47701.1"/>
    <property type="molecule type" value="Genomic_DNA"/>
</dbReference>
<name>A0ABM8GH63_9MICO</name>